<organism evidence="2 3">
    <name type="scientific">Eutrema salsugineum</name>
    <name type="common">Saltwater cress</name>
    <name type="synonym">Sisymbrium salsugineum</name>
    <dbReference type="NCBI Taxonomy" id="72664"/>
    <lineage>
        <taxon>Eukaryota</taxon>
        <taxon>Viridiplantae</taxon>
        <taxon>Streptophyta</taxon>
        <taxon>Embryophyta</taxon>
        <taxon>Tracheophyta</taxon>
        <taxon>Spermatophyta</taxon>
        <taxon>Magnoliopsida</taxon>
        <taxon>eudicotyledons</taxon>
        <taxon>Gunneridae</taxon>
        <taxon>Pentapetalae</taxon>
        <taxon>rosids</taxon>
        <taxon>malvids</taxon>
        <taxon>Brassicales</taxon>
        <taxon>Brassicaceae</taxon>
        <taxon>Eutremeae</taxon>
        <taxon>Eutrema</taxon>
    </lineage>
</organism>
<evidence type="ECO:0000256" key="1">
    <source>
        <dbReference type="SAM" id="SignalP"/>
    </source>
</evidence>
<keyword evidence="3" id="KW-1185">Reference proteome</keyword>
<dbReference type="EMBL" id="KI517537">
    <property type="protein sequence ID" value="ESQ38659.1"/>
    <property type="molecule type" value="Genomic_DNA"/>
</dbReference>
<feature type="signal peptide" evidence="1">
    <location>
        <begin position="1"/>
        <end position="27"/>
    </location>
</feature>
<dbReference type="AlphaFoldDB" id="V4L4T6"/>
<sequence>MNPYKPALEVLLVIFLCAVIFISQGVAQVQPSSSNPGLLLPGLHTDLAFSTLDANCWPHMFPLNPFFPPLLKDNCARIVPNSPTHK</sequence>
<proteinExistence type="predicted"/>
<feature type="chain" id="PRO_5004721343" description="Prolamin-like domain-containing protein" evidence="1">
    <location>
        <begin position="28"/>
        <end position="86"/>
    </location>
</feature>
<evidence type="ECO:0000313" key="3">
    <source>
        <dbReference type="Proteomes" id="UP000030689"/>
    </source>
</evidence>
<gene>
    <name evidence="2" type="ORF">EUTSA_v10029285mg</name>
</gene>
<evidence type="ECO:0008006" key="4">
    <source>
        <dbReference type="Google" id="ProtNLM"/>
    </source>
</evidence>
<evidence type="ECO:0000313" key="2">
    <source>
        <dbReference type="EMBL" id="ESQ38659.1"/>
    </source>
</evidence>
<keyword evidence="1" id="KW-0732">Signal</keyword>
<reference evidence="2 3" key="1">
    <citation type="journal article" date="2013" name="Front. Plant Sci.">
        <title>The Reference Genome of the Halophytic Plant Eutrema salsugineum.</title>
        <authorList>
            <person name="Yang R."/>
            <person name="Jarvis D.E."/>
            <person name="Chen H."/>
            <person name="Beilstein M.A."/>
            <person name="Grimwood J."/>
            <person name="Jenkins J."/>
            <person name="Shu S."/>
            <person name="Prochnik S."/>
            <person name="Xin M."/>
            <person name="Ma C."/>
            <person name="Schmutz J."/>
            <person name="Wing R.A."/>
            <person name="Mitchell-Olds T."/>
            <person name="Schumaker K.S."/>
            <person name="Wang X."/>
        </authorList>
    </citation>
    <scope>NUCLEOTIDE SEQUENCE [LARGE SCALE GENOMIC DNA]</scope>
</reference>
<dbReference type="Gramene" id="ESQ38659">
    <property type="protein sequence ID" value="ESQ38659"/>
    <property type="gene ID" value="EUTSA_v10029285mg"/>
</dbReference>
<dbReference type="Proteomes" id="UP000030689">
    <property type="component" value="Unassembled WGS sequence"/>
</dbReference>
<protein>
    <recommendedName>
        <fullName evidence="4">Prolamin-like domain-containing protein</fullName>
    </recommendedName>
</protein>
<accession>V4L4T6</accession>
<name>V4L4T6_EUTSA</name>
<dbReference type="STRING" id="72664.V4L4T6"/>
<dbReference type="KEGG" id="eus:EUTSA_v10029285mg"/>